<evidence type="ECO:0000259" key="12">
    <source>
        <dbReference type="PROSITE" id="PS51189"/>
    </source>
</evidence>
<dbReference type="Proteomes" id="UP000245699">
    <property type="component" value="Unassembled WGS sequence"/>
</dbReference>
<feature type="compositionally biased region" description="Polar residues" evidence="10">
    <location>
        <begin position="1100"/>
        <end position="1109"/>
    </location>
</feature>
<keyword evidence="6 9" id="KW-0067">ATP-binding</keyword>
<evidence type="ECO:0000256" key="6">
    <source>
        <dbReference type="ARBA" id="ARBA00022840"/>
    </source>
</evidence>
<dbReference type="InterPro" id="IPR024585">
    <property type="entry name" value="mTOR_dom"/>
</dbReference>
<keyword evidence="2 9" id="KW-0808">Transferase</keyword>
<evidence type="ECO:0000313" key="15">
    <source>
        <dbReference type="Proteomes" id="UP000245699"/>
    </source>
</evidence>
<dbReference type="PANTHER" id="PTHR11139">
    <property type="entry name" value="ATAXIA TELANGIECTASIA MUTATED ATM -RELATED"/>
    <property type="match status" value="1"/>
</dbReference>
<dbReference type="InterPro" id="IPR014009">
    <property type="entry name" value="PIK_FAT"/>
</dbReference>
<dbReference type="PROSITE" id="PS00915">
    <property type="entry name" value="PI3_4_KINASE_1"/>
    <property type="match status" value="1"/>
</dbReference>
<dbReference type="STRING" id="61424.A0A2T9YPG6"/>
<dbReference type="InterPro" id="IPR009076">
    <property type="entry name" value="FRB_dom"/>
</dbReference>
<dbReference type="InterPro" id="IPR000403">
    <property type="entry name" value="PI3/4_kinase_cat_dom"/>
</dbReference>
<dbReference type="GO" id="GO:0016242">
    <property type="term" value="P:negative regulation of macroautophagy"/>
    <property type="evidence" value="ECO:0007669"/>
    <property type="project" value="TreeGrafter"/>
</dbReference>
<dbReference type="Pfam" id="PF23593">
    <property type="entry name" value="HEAT_ATR"/>
    <property type="match status" value="1"/>
</dbReference>
<dbReference type="EC" id="2.7.11.1" evidence="9"/>
<dbReference type="GO" id="GO:0031932">
    <property type="term" value="C:TORC2 complex"/>
    <property type="evidence" value="ECO:0007669"/>
    <property type="project" value="TreeGrafter"/>
</dbReference>
<dbReference type="InterPro" id="IPR003151">
    <property type="entry name" value="PIK-rel_kinase_FAT"/>
</dbReference>
<dbReference type="Gene3D" id="1.25.10.10">
    <property type="entry name" value="Leucine-rich Repeat Variant"/>
    <property type="match status" value="5"/>
</dbReference>
<dbReference type="GO" id="GO:0005737">
    <property type="term" value="C:cytoplasm"/>
    <property type="evidence" value="ECO:0007669"/>
    <property type="project" value="TreeGrafter"/>
</dbReference>
<dbReference type="InterPro" id="IPR036940">
    <property type="entry name" value="PI3/4_kinase_cat_sf"/>
</dbReference>
<dbReference type="InterPro" id="IPR057564">
    <property type="entry name" value="HEAT_ATR"/>
</dbReference>
<sequence>MFDRSHTDTLALLRSRNPEKRAEGKILFKKQLDESIHGTSEQDQQLVFQSLSKNVIHLMHSNIPGDDIAAVSIQSVLVMLPNLVQTQITRIINQLHSIFTSSDIMLTKEATEVLEELIKKRNILVTKIVNSEVTRALEWLNAYNEISDSNKITAMMVLEACCRATPTHMYEFLPKILNALRNPLRDTRIKLRDGAAQTLFECMVLLSSRDLVTRNQIYEKMYEDYILDISKYTTEGLHGSLLVCKQLVSHSGMFMENHFNHVVEIILRLREHREFLIRKEVMTLLPMLANYNPSEITKAKGKDKSPMQRLMNYLINQTKRERDQLVAFVAIGKMALATKELYSPYLQTTFVTINDYLIFAQKNKGVVDLSPVFGCIGDIGKALGPVTTSNMKELLGIMLMSGLSKPLCDCLKVLKQEVPELSNIIQEILVGKPFYLNDSNQLGLLRNANMNNVSSYAVPPQLVENTSSHSLIAPGLNDVYSFGEPSQNMDEVLLALRTLGTFGFEEQNLSELIRSDVLLYMSSEEPEVRKEAIIAVSQIVSNNQLYWKQIGPGVDLTNEIVQNLIAVSITDSDSQIRLLAVSLFENIGQFDFHLGKAENIGNLLMMLNDKVFNIREIMVTVVSRLTQTNPAHVIPSLRRMIVQLLTQLEYSNISQEKEECIKLLMAAVKSAEQWIKPYVIEILKTVLSNVSDANPRLSSKYLETIGALAPVGREDLIEYSDQIIEIFIQALADQNSLIKRISALKALGQFARHCGVVSKPFEDHPELLEILLSMLKSDESKEIRQEVVKVIGNIGAVDPYVYRQKLNEVKANNPMIQLPNLNKTGNVPIRLVALPPKAGLLDDQIKKDRSLGHKTKPSKTGGNKKSGALGNNDNSALPALGFEVSEIPSDSLGTTFTSEDYHTRMALYSLLKILRDPMLFELHTEACSAILNTFSSLGSLCAKYLKDVVPSLIFAMNVEGNNQKEFYLEQLGRLVLIEKQLIRPYLGEVFELFEEDLGSTQNQQLAAIALIEVVADALEGDFGSHLSTLYRNAPTQKLHNQIMDLFCVLMQQLQDDFVIFMPTIKSATLYCGTERQHVEYDRCSRLLFSNRLAPLETPEQKPTLQSESVINDDPLSRDNNRRSKPNVLALKRAWETSRRITKDDWLDWIKQLSVELLKENPSPALRACALMASRYSQLGEELFNSAFVSCFSEISNSEQKELLDTIDVAASSAQMPPEILQAILNLAEYMERDEKPLPLSLERLGVYAQRCHALAKALHYKEIECGMVGGENVVQDLIILNQQLDQHDAAAGTLEFIRKTRPDLAGRAEWHVRLGQWDKALTVYSTMENGMNGSLFDQQFLGGKSFEFGNESQNLLNVKFASGENKTSQLEVILGKMECYYNLSDWDLLIPLIEKMWNYSDEIKSRVAPIGANLSWALGDISQLEKYLKYLPKDKQTTHFFYALVAVYQNKNEEAHKYIRIAREKIEQEMSAQLSESFLRGYGQAVSCQMLSELEEVIFFKSLKEQPEQQNLIANIWDKRLRGCQRDVSVWQNLIQIRSLALPKTTILSSWLEFAKLCMDSEKMMLCMQILRLLLLDEFDQRNLSIENSTNKNQRASSNWIDVSEPMKWAHSSANLLINSSTVTQITPRLSQIGSGDPVFSNSRLSTGQLLQSNKNVHLANSIKFVEEEINSSSFPELIYTYSEYKWKSGEKPIALETLKKVTESLSIHVGFDFNNLTLDRNVNSSLNKNNYGYESGQTQNYYPNIESLKLLSKLYYKQGQWMLSMFNQHEGTSRLENSMNNNSIAKETYVEALKLYESSKILDKTSYLAWHSWALLHYVMTQASERESGSATGDVVTNHIVPSVYGFFKAIQLSNTDTTLQDTLRLLAVWFNYGHIESVAQAISSKFNDVKVTTWIQVIPQILARIHASHDNVKRLIVQLLVDVGKSHPQAILFSLTVAAKSTLDQRKKVSKSILEKLRNFTPELVAQTEMVSTELVRVAILWAEMWNEALEDASRLYFSKGDYKGMLEKLMPLHALIRQGPETLREVHFVQAFGRELSEAEEWCNQFSESLKTTPNTNYLKHAWEVYYSVFRKIERSLKQMTSLTLKNVSPKLLSSKDLQLAVPGLYSPNKPVVYIQSFRSMLYIYSSKQHPRRLVIIGSDGVAYTFLLKGHEDLRQDERVMQLFDLINNLLNRDSETSRRHLSIERYPVIPLSPNSGLIGFYPDCETLHSLIKSYRESRNIVINAEHRHMLQYAPDYENCSILQKIEAFEYSMGLTQGNDLHKVLWYRSHNAETWLERRTNYTRSLGVMSMAGYILGLGDRHPSNLMIHSASGKVVHIDFGDCFEVATIRDKFPETVPFRLTRMLVKAMEVNGIEGSFKITAQHTMRVLRANRDSLMAVLEAFVYDPLVSWHYLQDRSEEMRKVDSAGSNEFPGNAVPFENQGYGKIGLLKEDDVEEQWQVANPKAIAIINRIQNKLTGRDFNPKVTLDVAGQVENLIYQATLVENLCQCYVGWCAFW</sequence>
<keyword evidence="4 9" id="KW-0547">Nucleotide-binding</keyword>
<dbReference type="Pfam" id="PF02260">
    <property type="entry name" value="FATC"/>
    <property type="match status" value="1"/>
</dbReference>
<reference evidence="14 15" key="1">
    <citation type="journal article" date="2018" name="MBio">
        <title>Comparative Genomics Reveals the Core Gene Toolbox for the Fungus-Insect Symbiosis.</title>
        <authorList>
            <person name="Wang Y."/>
            <person name="Stata M."/>
            <person name="Wang W."/>
            <person name="Stajich J.E."/>
            <person name="White M.M."/>
            <person name="Moncalvo J.M."/>
        </authorList>
    </citation>
    <scope>NUCLEOTIDE SEQUENCE [LARGE SCALE GENOMIC DNA]</scope>
    <source>
        <strain evidence="14 15">AUS-77-4</strain>
    </source>
</reference>
<dbReference type="GO" id="GO:0031931">
    <property type="term" value="C:TORC1 complex"/>
    <property type="evidence" value="ECO:0007669"/>
    <property type="project" value="TreeGrafter"/>
</dbReference>
<dbReference type="SMART" id="SM01343">
    <property type="entry name" value="FATC"/>
    <property type="match status" value="1"/>
</dbReference>
<evidence type="ECO:0000313" key="14">
    <source>
        <dbReference type="EMBL" id="PVU94253.1"/>
    </source>
</evidence>
<dbReference type="InterPro" id="IPR011009">
    <property type="entry name" value="Kinase-like_dom_sf"/>
</dbReference>
<dbReference type="GO" id="GO:0005634">
    <property type="term" value="C:nucleus"/>
    <property type="evidence" value="ECO:0007669"/>
    <property type="project" value="TreeGrafter"/>
</dbReference>
<comment type="catalytic activity">
    <reaction evidence="8">
        <text>L-seryl-[protein] + ATP = O-phospho-L-seryl-[protein] + ADP + H(+)</text>
        <dbReference type="Rhea" id="RHEA:17989"/>
        <dbReference type="Rhea" id="RHEA-COMP:9863"/>
        <dbReference type="Rhea" id="RHEA-COMP:11604"/>
        <dbReference type="ChEBI" id="CHEBI:15378"/>
        <dbReference type="ChEBI" id="CHEBI:29999"/>
        <dbReference type="ChEBI" id="CHEBI:30616"/>
        <dbReference type="ChEBI" id="CHEBI:83421"/>
        <dbReference type="ChEBI" id="CHEBI:456216"/>
        <dbReference type="EC" id="2.7.11.1"/>
    </reaction>
</comment>
<feature type="domain" description="FAT" evidence="12">
    <location>
        <begin position="1243"/>
        <end position="1943"/>
    </location>
</feature>
<keyword evidence="9" id="KW-0723">Serine/threonine-protein kinase</keyword>
<evidence type="ECO:0000256" key="10">
    <source>
        <dbReference type="SAM" id="MobiDB-lite"/>
    </source>
</evidence>
<dbReference type="Pfam" id="PF08771">
    <property type="entry name" value="FRB_dom"/>
    <property type="match status" value="1"/>
</dbReference>
<dbReference type="FunFam" id="1.10.1070.11:FF:000029">
    <property type="entry name" value="Serine/threonine-protein kinase TOR"/>
    <property type="match status" value="1"/>
</dbReference>
<dbReference type="InterPro" id="IPR018936">
    <property type="entry name" value="PI3/4_kinase_CS"/>
</dbReference>
<dbReference type="SUPFAM" id="SSF56112">
    <property type="entry name" value="Protein kinase-like (PK-like)"/>
    <property type="match status" value="1"/>
</dbReference>
<evidence type="ECO:0000259" key="11">
    <source>
        <dbReference type="PROSITE" id="PS50290"/>
    </source>
</evidence>
<dbReference type="SUPFAM" id="SSF48371">
    <property type="entry name" value="ARM repeat"/>
    <property type="match status" value="1"/>
</dbReference>
<dbReference type="InterPro" id="IPR026683">
    <property type="entry name" value="TOR_cat"/>
</dbReference>
<dbReference type="SMART" id="SM01346">
    <property type="entry name" value="DUF3385"/>
    <property type="match status" value="1"/>
</dbReference>
<feature type="domain" description="PI3K/PI4K catalytic" evidence="11">
    <location>
        <begin position="2121"/>
        <end position="2434"/>
    </location>
</feature>
<evidence type="ECO:0000256" key="8">
    <source>
        <dbReference type="ARBA" id="ARBA00048679"/>
    </source>
</evidence>
<dbReference type="GO" id="GO:0031929">
    <property type="term" value="P:TOR signaling"/>
    <property type="evidence" value="ECO:0007669"/>
    <property type="project" value="TreeGrafter"/>
</dbReference>
<keyword evidence="3" id="KW-0677">Repeat</keyword>
<evidence type="ECO:0000256" key="1">
    <source>
        <dbReference type="ARBA" id="ARBA00011031"/>
    </source>
</evidence>
<evidence type="ECO:0000256" key="9">
    <source>
        <dbReference type="RuleBase" id="RU364109"/>
    </source>
</evidence>
<protein>
    <recommendedName>
        <fullName evidence="9">Serine/threonine-protein kinase TOR</fullName>
        <ecNumber evidence="9">2.7.11.1</ecNumber>
    </recommendedName>
</protein>
<dbReference type="GO" id="GO:0106310">
    <property type="term" value="F:protein serine kinase activity"/>
    <property type="evidence" value="ECO:0007669"/>
    <property type="project" value="RHEA"/>
</dbReference>
<dbReference type="InterPro" id="IPR036738">
    <property type="entry name" value="FRB_sf"/>
</dbReference>
<evidence type="ECO:0000256" key="4">
    <source>
        <dbReference type="ARBA" id="ARBA00022741"/>
    </source>
</evidence>
<dbReference type="GO" id="GO:0004674">
    <property type="term" value="F:protein serine/threonine kinase activity"/>
    <property type="evidence" value="ECO:0007669"/>
    <property type="project" value="UniProtKB-KW"/>
</dbReference>
<keyword evidence="15" id="KW-1185">Reference proteome</keyword>
<evidence type="ECO:0000256" key="2">
    <source>
        <dbReference type="ARBA" id="ARBA00022679"/>
    </source>
</evidence>
<dbReference type="SUPFAM" id="SSF47212">
    <property type="entry name" value="FKBP12-rapamycin-binding domain of FKBP-rapamycin-associated protein (FRAP)"/>
    <property type="match status" value="1"/>
</dbReference>
<dbReference type="SMART" id="SM01345">
    <property type="entry name" value="Rapamycin_bind"/>
    <property type="match status" value="1"/>
</dbReference>
<comment type="caution">
    <text evidence="14">The sequence shown here is derived from an EMBL/GenBank/DDBJ whole genome shotgun (WGS) entry which is preliminary data.</text>
</comment>
<name>A0A2T9YPG6_9FUNG</name>
<feature type="region of interest" description="Disordered" evidence="10">
    <location>
        <begin position="1097"/>
        <end position="1122"/>
    </location>
</feature>
<dbReference type="Pfam" id="PF02259">
    <property type="entry name" value="FAT"/>
    <property type="match status" value="2"/>
</dbReference>
<dbReference type="InterPro" id="IPR011989">
    <property type="entry name" value="ARM-like"/>
</dbReference>
<evidence type="ECO:0000256" key="3">
    <source>
        <dbReference type="ARBA" id="ARBA00022737"/>
    </source>
</evidence>
<dbReference type="PROSITE" id="PS50290">
    <property type="entry name" value="PI3_4_KINASE_3"/>
    <property type="match status" value="1"/>
</dbReference>
<dbReference type="InterPro" id="IPR003152">
    <property type="entry name" value="FATC_dom"/>
</dbReference>
<proteinExistence type="inferred from homology"/>
<dbReference type="OrthoDB" id="381190at2759"/>
<comment type="catalytic activity">
    <reaction evidence="7 9">
        <text>L-threonyl-[protein] + ATP = O-phospho-L-threonyl-[protein] + ADP + H(+)</text>
        <dbReference type="Rhea" id="RHEA:46608"/>
        <dbReference type="Rhea" id="RHEA-COMP:11060"/>
        <dbReference type="Rhea" id="RHEA-COMP:11605"/>
        <dbReference type="ChEBI" id="CHEBI:15378"/>
        <dbReference type="ChEBI" id="CHEBI:30013"/>
        <dbReference type="ChEBI" id="CHEBI:30616"/>
        <dbReference type="ChEBI" id="CHEBI:61977"/>
        <dbReference type="ChEBI" id="CHEBI:456216"/>
        <dbReference type="EC" id="2.7.11.1"/>
    </reaction>
</comment>
<dbReference type="EMBL" id="MBFT01000267">
    <property type="protein sequence ID" value="PVU94253.1"/>
    <property type="molecule type" value="Genomic_DNA"/>
</dbReference>
<dbReference type="Gene3D" id="1.20.120.150">
    <property type="entry name" value="FKBP12-rapamycin binding domain"/>
    <property type="match status" value="1"/>
</dbReference>
<dbReference type="InterPro" id="IPR050517">
    <property type="entry name" value="DDR_Repair_Kinase"/>
</dbReference>
<dbReference type="CDD" id="cd05169">
    <property type="entry name" value="PIKKc_TOR"/>
    <property type="match status" value="1"/>
</dbReference>
<evidence type="ECO:0000256" key="7">
    <source>
        <dbReference type="ARBA" id="ARBA00047899"/>
    </source>
</evidence>
<feature type="compositionally biased region" description="Polar residues" evidence="10">
    <location>
        <begin position="858"/>
        <end position="871"/>
    </location>
</feature>
<organism evidence="14 15">
    <name type="scientific">Furculomyces boomerangus</name>
    <dbReference type="NCBI Taxonomy" id="61424"/>
    <lineage>
        <taxon>Eukaryota</taxon>
        <taxon>Fungi</taxon>
        <taxon>Fungi incertae sedis</taxon>
        <taxon>Zoopagomycota</taxon>
        <taxon>Kickxellomycotina</taxon>
        <taxon>Harpellomycetes</taxon>
        <taxon>Harpellales</taxon>
        <taxon>Harpellaceae</taxon>
        <taxon>Furculomyces</taxon>
    </lineage>
</organism>
<dbReference type="GO" id="GO:0044877">
    <property type="term" value="F:protein-containing complex binding"/>
    <property type="evidence" value="ECO:0007669"/>
    <property type="project" value="InterPro"/>
</dbReference>
<dbReference type="Gene3D" id="1.10.1070.11">
    <property type="entry name" value="Phosphatidylinositol 3-/4-kinase, catalytic domain"/>
    <property type="match status" value="1"/>
</dbReference>
<dbReference type="InterPro" id="IPR016024">
    <property type="entry name" value="ARM-type_fold"/>
</dbReference>
<evidence type="ECO:0000256" key="5">
    <source>
        <dbReference type="ARBA" id="ARBA00022777"/>
    </source>
</evidence>
<gene>
    <name evidence="14" type="ORF">BB559_003044</name>
</gene>
<comment type="similarity">
    <text evidence="1 9">Belongs to the PI3/PI4-kinase family.</text>
</comment>
<dbReference type="SMART" id="SM00146">
    <property type="entry name" value="PI3Kc"/>
    <property type="match status" value="1"/>
</dbReference>
<dbReference type="PROSITE" id="PS51189">
    <property type="entry name" value="FAT"/>
    <property type="match status" value="1"/>
</dbReference>
<keyword evidence="5 9" id="KW-0418">Kinase</keyword>
<dbReference type="PANTHER" id="PTHR11139:SF9">
    <property type="entry name" value="SERINE_THREONINE-PROTEIN KINASE MTOR"/>
    <property type="match status" value="1"/>
</dbReference>
<dbReference type="PROSITE" id="PS51190">
    <property type="entry name" value="FATC"/>
    <property type="match status" value="1"/>
</dbReference>
<dbReference type="GO" id="GO:0005524">
    <property type="term" value="F:ATP binding"/>
    <property type="evidence" value="ECO:0007669"/>
    <property type="project" value="UniProtKB-KW"/>
</dbReference>
<dbReference type="Pfam" id="PF00454">
    <property type="entry name" value="PI3_PI4_kinase"/>
    <property type="match status" value="1"/>
</dbReference>
<dbReference type="FunFam" id="1.20.120.150:FF:000001">
    <property type="entry name" value="Serine/threonine-protein kinase TOR"/>
    <property type="match status" value="1"/>
</dbReference>
<feature type="domain" description="FATC" evidence="13">
    <location>
        <begin position="2469"/>
        <end position="2501"/>
    </location>
</feature>
<evidence type="ECO:0000259" key="13">
    <source>
        <dbReference type="PROSITE" id="PS51190"/>
    </source>
</evidence>
<feature type="region of interest" description="Disordered" evidence="10">
    <location>
        <begin position="847"/>
        <end position="871"/>
    </location>
</feature>
<accession>A0A2T9YPG6</accession>
<dbReference type="Pfam" id="PF11865">
    <property type="entry name" value="mTOR_dom"/>
    <property type="match status" value="1"/>
</dbReference>